<reference evidence="2" key="1">
    <citation type="submission" date="2016-05" db="EMBL/GenBank/DDBJ databases">
        <title>Microbial consortia oxidize butane by reversing methanogenesis.</title>
        <authorList>
            <person name="Laso-Perez R."/>
            <person name="Richter M."/>
            <person name="Wegener G."/>
            <person name="Musat F."/>
        </authorList>
    </citation>
    <scope>NUCLEOTIDE SEQUENCE [LARGE SCALE GENOMIC DNA]</scope>
    <source>
        <strain evidence="2">BOX2</strain>
    </source>
</reference>
<evidence type="ECO:0000313" key="3">
    <source>
        <dbReference type="Proteomes" id="UP000186940"/>
    </source>
</evidence>
<evidence type="ECO:0000313" key="2">
    <source>
        <dbReference type="EMBL" id="OFV67254.1"/>
    </source>
</evidence>
<dbReference type="AlphaFoldDB" id="A0A1F2P7Z3"/>
<keyword evidence="1" id="KW-0175">Coiled coil</keyword>
<name>A0A1F2P7Z3_9EURY</name>
<accession>A0A1F2P7Z3</accession>
<feature type="coiled-coil region" evidence="1">
    <location>
        <begin position="4"/>
        <end position="31"/>
    </location>
</feature>
<dbReference type="EMBL" id="LYOS01000005">
    <property type="protein sequence ID" value="OFV67254.1"/>
    <property type="molecule type" value="Genomic_DNA"/>
</dbReference>
<sequence>METHLKEVAKRERLEQEIEKMEGNKNGRRKILKG</sequence>
<organism evidence="2 3">
    <name type="scientific">Candidatus Syntropharchaeum caldarium</name>
    <dbReference type="NCBI Taxonomy" id="1838285"/>
    <lineage>
        <taxon>Archaea</taxon>
        <taxon>Methanobacteriati</taxon>
        <taxon>Methanobacteriota</taxon>
        <taxon>Stenosarchaea group</taxon>
        <taxon>Methanomicrobia</taxon>
        <taxon>Methanosarcinales</taxon>
        <taxon>ANME-2 cluster</taxon>
        <taxon>Candidatus Syntropharchaeum</taxon>
    </lineage>
</organism>
<protein>
    <submittedName>
        <fullName evidence="2">Uncharacterized protein</fullName>
    </submittedName>
</protein>
<dbReference type="STRING" id="1838285.SCAL_001523"/>
<dbReference type="Proteomes" id="UP000186940">
    <property type="component" value="Unassembled WGS sequence"/>
</dbReference>
<evidence type="ECO:0000256" key="1">
    <source>
        <dbReference type="SAM" id="Coils"/>
    </source>
</evidence>
<gene>
    <name evidence="2" type="ORF">SCAL_001523</name>
</gene>
<comment type="caution">
    <text evidence="2">The sequence shown here is derived from an EMBL/GenBank/DDBJ whole genome shotgun (WGS) entry which is preliminary data.</text>
</comment>
<keyword evidence="3" id="KW-1185">Reference proteome</keyword>
<proteinExistence type="predicted"/>